<dbReference type="PANTHER" id="PTHR33706:SF1">
    <property type="entry name" value="TPR REPEAT PROTEIN"/>
    <property type="match status" value="1"/>
</dbReference>
<evidence type="ECO:0000313" key="3">
    <source>
        <dbReference type="Proteomes" id="UP000289792"/>
    </source>
</evidence>
<dbReference type="EMBL" id="SDDZ01000003">
    <property type="protein sequence ID" value="RXJ50699.1"/>
    <property type="molecule type" value="Genomic_DNA"/>
</dbReference>
<evidence type="ECO:0000313" key="2">
    <source>
        <dbReference type="EMBL" id="RXJ50699.1"/>
    </source>
</evidence>
<dbReference type="RefSeq" id="WP_129016816.1">
    <property type="nucleotide sequence ID" value="NZ_SDDZ01000003.1"/>
</dbReference>
<keyword evidence="1" id="KW-0732">Signal</keyword>
<feature type="signal peptide" evidence="1">
    <location>
        <begin position="1"/>
        <end position="21"/>
    </location>
</feature>
<proteinExistence type="predicted"/>
<dbReference type="SUPFAM" id="SSF82185">
    <property type="entry name" value="Histone H3 K4-specific methyltransferase SET7/9 N-terminal domain"/>
    <property type="match status" value="1"/>
</dbReference>
<dbReference type="Proteomes" id="UP000289792">
    <property type="component" value="Unassembled WGS sequence"/>
</dbReference>
<comment type="caution">
    <text evidence="2">The sequence shown here is derived from an EMBL/GenBank/DDBJ whole genome shotgun (WGS) entry which is preliminary data.</text>
</comment>
<name>A0A4Q0XKQ3_9FLAO</name>
<dbReference type="Gene3D" id="3.90.930.1">
    <property type="match status" value="1"/>
</dbReference>
<sequence>MIKQSIFFILFLTVFLTGAIAQNAINQFDKDGERHGFWKVNFDQTDQPRYEGTFQHGKEVGLFKFYKLDNAKSVLSATREFIPNSDDILVKFYSSKGKLISEGRMTNKLFVGKWVYYHNKTNAIMTVEHYNDKGQLEGEKFVYYPNGQMAEQSYYTNGKIEGISKVFSEKGVLIKEFTYKDDILHGMSKYYDSDGKMLAEGAYRDDQKHGIWKFYENGVITEEKDFTVYSKNPMKQ</sequence>
<gene>
    <name evidence="2" type="ORF">ESZ48_08060</name>
</gene>
<protein>
    <submittedName>
        <fullName evidence="2">Toxin-antitoxin system YwqK family antitoxin</fullName>
    </submittedName>
</protein>
<dbReference type="AlphaFoldDB" id="A0A4Q0XKQ3"/>
<dbReference type="InterPro" id="IPR011652">
    <property type="entry name" value="MORN_2"/>
</dbReference>
<keyword evidence="3" id="KW-1185">Reference proteome</keyword>
<evidence type="ECO:0000256" key="1">
    <source>
        <dbReference type="SAM" id="SignalP"/>
    </source>
</evidence>
<accession>A0A4Q0XKQ3</accession>
<reference evidence="2 3" key="1">
    <citation type="submission" date="2019-01" db="EMBL/GenBank/DDBJ databases">
        <title>Genome sequence of the Antarctic species Gelidibacter gilvus ACAM 158(T).</title>
        <authorList>
            <person name="Bowman J.P."/>
        </authorList>
    </citation>
    <scope>NUCLEOTIDE SEQUENCE [LARGE SCALE GENOMIC DNA]</scope>
    <source>
        <strain evidence="2 3">IC158</strain>
    </source>
</reference>
<dbReference type="OrthoDB" id="9785122at2"/>
<dbReference type="PANTHER" id="PTHR33706">
    <property type="entry name" value="MORN VARIANT REPEAT PROTEIN"/>
    <property type="match status" value="1"/>
</dbReference>
<feature type="chain" id="PRO_5020712994" evidence="1">
    <location>
        <begin position="22"/>
        <end position="236"/>
    </location>
</feature>
<dbReference type="Pfam" id="PF07661">
    <property type="entry name" value="MORN_2"/>
    <property type="match status" value="3"/>
</dbReference>
<organism evidence="2 3">
    <name type="scientific">Gelidibacter gilvus</name>
    <dbReference type="NCBI Taxonomy" id="59602"/>
    <lineage>
        <taxon>Bacteria</taxon>
        <taxon>Pseudomonadati</taxon>
        <taxon>Bacteroidota</taxon>
        <taxon>Flavobacteriia</taxon>
        <taxon>Flavobacteriales</taxon>
        <taxon>Flavobacteriaceae</taxon>
        <taxon>Gelidibacter</taxon>
    </lineage>
</organism>